<reference evidence="1" key="1">
    <citation type="journal article" date="2022" name="Int. J. Syst. Evol. Microbiol.">
        <title>A novel species of lactic acid bacteria, Ligilactobacillus pabuli sp. nov., isolated from alfalfa silage.</title>
        <authorList>
            <person name="Tohno M."/>
            <person name="Tanizawa Y."/>
            <person name="Sawada H."/>
            <person name="Sakamoto M."/>
            <person name="Ohkuma M."/>
            <person name="Kobayashi H."/>
        </authorList>
    </citation>
    <scope>NUCLEOTIDE SEQUENCE</scope>
    <source>
        <strain evidence="1">AF129</strain>
    </source>
</reference>
<protein>
    <submittedName>
        <fullName evidence="1">Uncharacterized protein</fullName>
    </submittedName>
</protein>
<dbReference type="RefSeq" id="WP_244057114.1">
    <property type="nucleotide sequence ID" value="NZ_BQXH01000037.1"/>
</dbReference>
<dbReference type="EMBL" id="BQXH01000037">
    <property type="protein sequence ID" value="GKS82449.1"/>
    <property type="molecule type" value="Genomic_DNA"/>
</dbReference>
<gene>
    <name evidence="1" type="ORF">LPAF129_21350</name>
</gene>
<sequence length="70" mass="7916">MDEIKIFESLNKTFICVPLGFADRQNEVLINGEKTALNITMNGGDEKRGLATFYVDKLLDKPIKVEKVKD</sequence>
<evidence type="ECO:0000313" key="2">
    <source>
        <dbReference type="Proteomes" id="UP001055149"/>
    </source>
</evidence>
<evidence type="ECO:0000313" key="1">
    <source>
        <dbReference type="EMBL" id="GKS82449.1"/>
    </source>
</evidence>
<comment type="caution">
    <text evidence="1">The sequence shown here is derived from an EMBL/GenBank/DDBJ whole genome shotgun (WGS) entry which is preliminary data.</text>
</comment>
<accession>A0ABQ5JK22</accession>
<keyword evidence="2" id="KW-1185">Reference proteome</keyword>
<organism evidence="1 2">
    <name type="scientific">Ligilactobacillus pabuli</name>
    <dbReference type="NCBI Taxonomy" id="2886039"/>
    <lineage>
        <taxon>Bacteria</taxon>
        <taxon>Bacillati</taxon>
        <taxon>Bacillota</taxon>
        <taxon>Bacilli</taxon>
        <taxon>Lactobacillales</taxon>
        <taxon>Lactobacillaceae</taxon>
        <taxon>Ligilactobacillus</taxon>
    </lineage>
</organism>
<proteinExistence type="predicted"/>
<dbReference type="Proteomes" id="UP001055149">
    <property type="component" value="Unassembled WGS sequence"/>
</dbReference>
<name>A0ABQ5JK22_9LACO</name>